<evidence type="ECO:0000313" key="2">
    <source>
        <dbReference type="EMBL" id="UXE64268.1"/>
    </source>
</evidence>
<gene>
    <name evidence="2" type="ORF">KA717_18370</name>
</gene>
<evidence type="ECO:0000256" key="1">
    <source>
        <dbReference type="SAM" id="MobiDB-lite"/>
    </source>
</evidence>
<dbReference type="EMBL" id="CP073041">
    <property type="protein sequence ID" value="UXE64268.1"/>
    <property type="molecule type" value="Genomic_DNA"/>
</dbReference>
<name>A0A977L2E7_9CYAN</name>
<organism evidence="2">
    <name type="scientific">Woronichinia naegeliana WA131</name>
    <dbReference type="NCBI Taxonomy" id="2824559"/>
    <lineage>
        <taxon>Bacteria</taxon>
        <taxon>Bacillati</taxon>
        <taxon>Cyanobacteriota</taxon>
        <taxon>Cyanophyceae</taxon>
        <taxon>Synechococcales</taxon>
        <taxon>Coelosphaeriaceae</taxon>
        <taxon>Woronichinia</taxon>
    </lineage>
</organism>
<dbReference type="KEGG" id="wna:KA717_18370"/>
<dbReference type="Proteomes" id="UP001065613">
    <property type="component" value="Chromosome"/>
</dbReference>
<feature type="region of interest" description="Disordered" evidence="1">
    <location>
        <begin position="1"/>
        <end position="23"/>
    </location>
</feature>
<dbReference type="AlphaFoldDB" id="A0A977L2E7"/>
<proteinExistence type="predicted"/>
<sequence>MKTPIHPQSKPLNNLPNPEQKTSDIQFDYNAEPIWELAARLSAQVPQEEWAKLPTDLARNFDHYQQQDNS</sequence>
<reference evidence="2" key="1">
    <citation type="submission" date="2021-04" db="EMBL/GenBank/DDBJ databases">
        <title>Genome sequence of Woronichinia naegeliana from Washington state freshwater lake bloom.</title>
        <authorList>
            <person name="Dreher T.W."/>
        </authorList>
    </citation>
    <scope>NUCLEOTIDE SEQUENCE</scope>
    <source>
        <strain evidence="2">WA131</strain>
    </source>
</reference>
<feature type="compositionally biased region" description="Polar residues" evidence="1">
    <location>
        <begin position="10"/>
        <end position="23"/>
    </location>
</feature>
<accession>A0A977L2E7</accession>
<protein>
    <submittedName>
        <fullName evidence="2">Uncharacterized protein</fullName>
    </submittedName>
</protein>